<evidence type="ECO:0000313" key="2">
    <source>
        <dbReference type="Proteomes" id="UP000037035"/>
    </source>
</evidence>
<evidence type="ECO:0008006" key="3">
    <source>
        <dbReference type="Google" id="ProtNLM"/>
    </source>
</evidence>
<feature type="non-terminal residue" evidence="1">
    <location>
        <position position="124"/>
    </location>
</feature>
<keyword evidence="2" id="KW-1185">Reference proteome</keyword>
<protein>
    <recommendedName>
        <fullName evidence="3">Reverse transcriptase Ty1/copia-type domain-containing protein</fullName>
    </recommendedName>
</protein>
<proteinExistence type="predicted"/>
<dbReference type="VEuPathDB" id="FungiDB:VP01_9571g1"/>
<evidence type="ECO:0000313" key="1">
    <source>
        <dbReference type="EMBL" id="KNZ44030.1"/>
    </source>
</evidence>
<gene>
    <name evidence="1" type="ORF">VP01_9571g1</name>
</gene>
<feature type="non-terminal residue" evidence="1">
    <location>
        <position position="1"/>
    </location>
</feature>
<dbReference type="OrthoDB" id="2801217at2759"/>
<sequence length="124" mass="13897">SILDHYGMTDSCTQNTPMLANSRLVKSSDADHNAFLQLKINYREALGLLNYLAVSTQPDIAFTISPLSQHLEKPGMLHWKAVLHLLRYLSGTVNHGIQLSGKCNLKEVRVYTNADFANCTDNHR</sequence>
<name>A0A0L6U8C4_9BASI</name>
<comment type="caution">
    <text evidence="1">The sequence shown here is derived from an EMBL/GenBank/DDBJ whole genome shotgun (WGS) entry which is preliminary data.</text>
</comment>
<reference evidence="1 2" key="1">
    <citation type="submission" date="2015-08" db="EMBL/GenBank/DDBJ databases">
        <title>Next Generation Sequencing and Analysis of the Genome of Puccinia sorghi L Schw, the Causal Agent of Maize Common Rust.</title>
        <authorList>
            <person name="Rochi L."/>
            <person name="Burguener G."/>
            <person name="Darino M."/>
            <person name="Turjanski A."/>
            <person name="Kreff E."/>
            <person name="Dieguez M.J."/>
            <person name="Sacco F."/>
        </authorList>
    </citation>
    <scope>NUCLEOTIDE SEQUENCE [LARGE SCALE GENOMIC DNA]</scope>
    <source>
        <strain evidence="1 2">RO10H11247</strain>
    </source>
</reference>
<dbReference type="PANTHER" id="PTHR11439">
    <property type="entry name" value="GAG-POL-RELATED RETROTRANSPOSON"/>
    <property type="match status" value="1"/>
</dbReference>
<dbReference type="Proteomes" id="UP000037035">
    <property type="component" value="Unassembled WGS sequence"/>
</dbReference>
<dbReference type="STRING" id="27349.A0A0L6U8C4"/>
<dbReference type="AlphaFoldDB" id="A0A0L6U8C4"/>
<dbReference type="EMBL" id="LAVV01015238">
    <property type="protein sequence ID" value="KNZ44030.1"/>
    <property type="molecule type" value="Genomic_DNA"/>
</dbReference>
<accession>A0A0L6U8C4</accession>
<organism evidence="1 2">
    <name type="scientific">Puccinia sorghi</name>
    <dbReference type="NCBI Taxonomy" id="27349"/>
    <lineage>
        <taxon>Eukaryota</taxon>
        <taxon>Fungi</taxon>
        <taxon>Dikarya</taxon>
        <taxon>Basidiomycota</taxon>
        <taxon>Pucciniomycotina</taxon>
        <taxon>Pucciniomycetes</taxon>
        <taxon>Pucciniales</taxon>
        <taxon>Pucciniaceae</taxon>
        <taxon>Puccinia</taxon>
    </lineage>
</organism>